<accession>A0A226EX15</accession>
<dbReference type="CDD" id="cd04301">
    <property type="entry name" value="NAT_SF"/>
    <property type="match status" value="1"/>
</dbReference>
<keyword evidence="6" id="KW-1185">Reference proteome</keyword>
<dbReference type="EMBL" id="LNIX01000001">
    <property type="protein sequence ID" value="OXA61718.1"/>
    <property type="molecule type" value="Genomic_DNA"/>
</dbReference>
<name>A0A226EX15_FOLCA</name>
<dbReference type="OrthoDB" id="5043642at2759"/>
<evidence type="ECO:0000313" key="6">
    <source>
        <dbReference type="Proteomes" id="UP000198287"/>
    </source>
</evidence>
<dbReference type="SUPFAM" id="SSF55729">
    <property type="entry name" value="Acyl-CoA N-acyltransferases (Nat)"/>
    <property type="match status" value="1"/>
</dbReference>
<sequence length="178" mass="20914">MKHDVGLKIFGERVVLVPYRREHVAKYHDWMGDAEILHLTGSERLTLQEEFEMQKTWEEDADKCTFIILNRDLYEKSADEVHSMVGDTNLFLNSNDDNHDETVGEIEIMIADKKFRRKGLASEALKLMMDYARQNLGKRKFLAKIKQDNESSIKLFERLGYKFVSKSDVFEEITLLYE</sequence>
<dbReference type="PROSITE" id="PS51186">
    <property type="entry name" value="GNAT"/>
    <property type="match status" value="1"/>
</dbReference>
<dbReference type="Gene3D" id="3.40.630.30">
    <property type="match status" value="1"/>
</dbReference>
<dbReference type="InterPro" id="IPR016181">
    <property type="entry name" value="Acyl_CoA_acyltransferase"/>
</dbReference>
<keyword evidence="3" id="KW-0012">Acyltransferase</keyword>
<dbReference type="PANTHER" id="PTHR13256:SF16">
    <property type="entry name" value="ALPHA_BETA-TUBULIN-N-ACETYLTRANSFERASE 9"/>
    <property type="match status" value="1"/>
</dbReference>
<protein>
    <submittedName>
        <fullName evidence="5">N-acetyltransferase 9</fullName>
    </submittedName>
</protein>
<dbReference type="AlphaFoldDB" id="A0A226EX15"/>
<dbReference type="Pfam" id="PF13302">
    <property type="entry name" value="Acetyltransf_3"/>
    <property type="match status" value="1"/>
</dbReference>
<dbReference type="OMA" id="WHVPRYH"/>
<dbReference type="PANTHER" id="PTHR13256">
    <property type="entry name" value="N-ACETYLTRANSFERASE 9"/>
    <property type="match status" value="1"/>
</dbReference>
<dbReference type="GO" id="GO:0008080">
    <property type="term" value="F:N-acetyltransferase activity"/>
    <property type="evidence" value="ECO:0007669"/>
    <property type="project" value="InterPro"/>
</dbReference>
<comment type="similarity">
    <text evidence="1">Belongs to the acetyltransferase family. GNAT subfamily.</text>
</comment>
<evidence type="ECO:0000313" key="5">
    <source>
        <dbReference type="EMBL" id="OXA61718.1"/>
    </source>
</evidence>
<evidence type="ECO:0000259" key="4">
    <source>
        <dbReference type="PROSITE" id="PS51186"/>
    </source>
</evidence>
<dbReference type="Proteomes" id="UP000198287">
    <property type="component" value="Unassembled WGS sequence"/>
</dbReference>
<dbReference type="InterPro" id="IPR039135">
    <property type="entry name" value="NAT9-like"/>
</dbReference>
<evidence type="ECO:0000256" key="3">
    <source>
        <dbReference type="ARBA" id="ARBA00023315"/>
    </source>
</evidence>
<dbReference type="STRING" id="158441.A0A226EX15"/>
<reference evidence="5 6" key="1">
    <citation type="submission" date="2015-12" db="EMBL/GenBank/DDBJ databases">
        <title>The genome of Folsomia candida.</title>
        <authorList>
            <person name="Faddeeva A."/>
            <person name="Derks M.F."/>
            <person name="Anvar Y."/>
            <person name="Smit S."/>
            <person name="Van Straalen N."/>
            <person name="Roelofs D."/>
        </authorList>
    </citation>
    <scope>NUCLEOTIDE SEQUENCE [LARGE SCALE GENOMIC DNA]</scope>
    <source>
        <strain evidence="5 6">VU population</strain>
        <tissue evidence="5">Whole body</tissue>
    </source>
</reference>
<feature type="domain" description="N-acetyltransferase" evidence="4">
    <location>
        <begin position="34"/>
        <end position="178"/>
    </location>
</feature>
<organism evidence="5 6">
    <name type="scientific">Folsomia candida</name>
    <name type="common">Springtail</name>
    <dbReference type="NCBI Taxonomy" id="158441"/>
    <lineage>
        <taxon>Eukaryota</taxon>
        <taxon>Metazoa</taxon>
        <taxon>Ecdysozoa</taxon>
        <taxon>Arthropoda</taxon>
        <taxon>Hexapoda</taxon>
        <taxon>Collembola</taxon>
        <taxon>Entomobryomorpha</taxon>
        <taxon>Isotomoidea</taxon>
        <taxon>Isotomidae</taxon>
        <taxon>Proisotominae</taxon>
        <taxon>Folsomia</taxon>
    </lineage>
</organism>
<keyword evidence="2 5" id="KW-0808">Transferase</keyword>
<gene>
    <name evidence="5" type="ORF">Fcan01_02486</name>
</gene>
<evidence type="ECO:0000256" key="2">
    <source>
        <dbReference type="ARBA" id="ARBA00022679"/>
    </source>
</evidence>
<evidence type="ECO:0000256" key="1">
    <source>
        <dbReference type="ARBA" id="ARBA00009342"/>
    </source>
</evidence>
<proteinExistence type="inferred from homology"/>
<dbReference type="InterPro" id="IPR000182">
    <property type="entry name" value="GNAT_dom"/>
</dbReference>
<comment type="caution">
    <text evidence="5">The sequence shown here is derived from an EMBL/GenBank/DDBJ whole genome shotgun (WGS) entry which is preliminary data.</text>
</comment>